<dbReference type="OrthoDB" id="7743618at2"/>
<evidence type="ECO:0000256" key="4">
    <source>
        <dbReference type="ARBA" id="ARBA00023136"/>
    </source>
</evidence>
<evidence type="ECO:0008006" key="7">
    <source>
        <dbReference type="Google" id="ProtNLM"/>
    </source>
</evidence>
<accession>Q07UY2</accession>
<reference evidence="6" key="1">
    <citation type="submission" date="2006-09" db="EMBL/GenBank/DDBJ databases">
        <title>Complete sequence of Rhodopseudomonas palustris BisA53.</title>
        <authorList>
            <consortium name="US DOE Joint Genome Institute"/>
            <person name="Copeland A."/>
            <person name="Lucas S."/>
            <person name="Lapidus A."/>
            <person name="Barry K."/>
            <person name="Detter J.C."/>
            <person name="Glavina del Rio T."/>
            <person name="Hammon N."/>
            <person name="Israni S."/>
            <person name="Dalin E."/>
            <person name="Tice H."/>
            <person name="Pitluck S."/>
            <person name="Chain P."/>
            <person name="Malfatti S."/>
            <person name="Shin M."/>
            <person name="Vergez L."/>
            <person name="Schmutz J."/>
            <person name="Larimer F."/>
            <person name="Land M."/>
            <person name="Hauser L."/>
            <person name="Pelletier D.A."/>
            <person name="Kyrpides N."/>
            <person name="Kim E."/>
            <person name="Harwood C.S."/>
            <person name="Oda Y."/>
            <person name="Richardson P."/>
        </authorList>
    </citation>
    <scope>NUCLEOTIDE SEQUENCE [LARGE SCALE GENOMIC DNA]</scope>
    <source>
        <strain evidence="6">BisA53</strain>
    </source>
</reference>
<evidence type="ECO:0000313" key="6">
    <source>
        <dbReference type="EMBL" id="ABJ04252.1"/>
    </source>
</evidence>
<dbReference type="PANTHER" id="PTHR35371:SF1">
    <property type="entry name" value="BLR7753 PROTEIN"/>
    <property type="match status" value="1"/>
</dbReference>
<dbReference type="AlphaFoldDB" id="Q07UY2"/>
<dbReference type="PANTHER" id="PTHR35371">
    <property type="entry name" value="INNER MEMBRANE PROTEIN"/>
    <property type="match status" value="1"/>
</dbReference>
<dbReference type="HOGENOM" id="CLU_110778_1_2_5"/>
<dbReference type="KEGG" id="rpe:RPE_0293"/>
<organism evidence="6">
    <name type="scientific">Rhodopseudomonas palustris (strain BisA53)</name>
    <dbReference type="NCBI Taxonomy" id="316055"/>
    <lineage>
        <taxon>Bacteria</taxon>
        <taxon>Pseudomonadati</taxon>
        <taxon>Pseudomonadota</taxon>
        <taxon>Alphaproteobacteria</taxon>
        <taxon>Hyphomicrobiales</taxon>
        <taxon>Nitrobacteraceae</taxon>
        <taxon>Rhodopseudomonas</taxon>
    </lineage>
</organism>
<name>Q07UY2_RHOP5</name>
<proteinExistence type="predicted"/>
<dbReference type="eggNOG" id="COG3686">
    <property type="taxonomic scope" value="Bacteria"/>
</dbReference>
<evidence type="ECO:0000256" key="3">
    <source>
        <dbReference type="ARBA" id="ARBA00022989"/>
    </source>
</evidence>
<protein>
    <recommendedName>
        <fullName evidence="7">MAPEG family protein</fullName>
    </recommendedName>
</protein>
<sequence>MQPLPTEIMVLGVSVVLLLVQLFLASVPTTVELGGQYQAGPRDQPRKVNSVLAGRAARAFRNLLETYPAFVALALALTVTGRSGGWGALGAEIWLVTRVLYVPAYLVHFPFVRSVLWFVSLLALLAMLARLLNPSL</sequence>
<evidence type="ECO:0000256" key="2">
    <source>
        <dbReference type="ARBA" id="ARBA00022692"/>
    </source>
</evidence>
<evidence type="ECO:0000256" key="1">
    <source>
        <dbReference type="ARBA" id="ARBA00004370"/>
    </source>
</evidence>
<feature type="transmembrane region" description="Helical" evidence="5">
    <location>
        <begin position="115"/>
        <end position="132"/>
    </location>
</feature>
<dbReference type="Gene3D" id="1.20.120.550">
    <property type="entry name" value="Membrane associated eicosanoid/glutathione metabolism-like domain"/>
    <property type="match status" value="1"/>
</dbReference>
<keyword evidence="4 5" id="KW-0472">Membrane</keyword>
<dbReference type="EMBL" id="CP000463">
    <property type="protein sequence ID" value="ABJ04252.1"/>
    <property type="molecule type" value="Genomic_DNA"/>
</dbReference>
<comment type="subcellular location">
    <subcellularLocation>
        <location evidence="1">Membrane</location>
    </subcellularLocation>
</comment>
<dbReference type="SUPFAM" id="SSF161084">
    <property type="entry name" value="MAPEG domain-like"/>
    <property type="match status" value="1"/>
</dbReference>
<dbReference type="Pfam" id="PF01124">
    <property type="entry name" value="MAPEG"/>
    <property type="match status" value="1"/>
</dbReference>
<keyword evidence="2 5" id="KW-0812">Transmembrane</keyword>
<dbReference type="InterPro" id="IPR001129">
    <property type="entry name" value="Membr-assoc_MAPEG"/>
</dbReference>
<dbReference type="GO" id="GO:0016020">
    <property type="term" value="C:membrane"/>
    <property type="evidence" value="ECO:0007669"/>
    <property type="project" value="UniProtKB-SubCell"/>
</dbReference>
<gene>
    <name evidence="6" type="ordered locus">RPE_0293</name>
</gene>
<keyword evidence="3 5" id="KW-1133">Transmembrane helix</keyword>
<dbReference type="STRING" id="316055.RPE_0293"/>
<dbReference type="InterPro" id="IPR023352">
    <property type="entry name" value="MAPEG-like_dom_sf"/>
</dbReference>
<evidence type="ECO:0000256" key="5">
    <source>
        <dbReference type="SAM" id="Phobius"/>
    </source>
</evidence>